<feature type="compositionally biased region" description="Low complexity" evidence="1">
    <location>
        <begin position="54"/>
        <end position="64"/>
    </location>
</feature>
<evidence type="ECO:0000313" key="3">
    <source>
        <dbReference type="Proteomes" id="UP000305948"/>
    </source>
</evidence>
<dbReference type="OrthoDB" id="3067341at2759"/>
<reference evidence="2 3" key="1">
    <citation type="journal article" date="2019" name="Nat. Ecol. Evol.">
        <title>Megaphylogeny resolves global patterns of mushroom evolution.</title>
        <authorList>
            <person name="Varga T."/>
            <person name="Krizsan K."/>
            <person name="Foldi C."/>
            <person name="Dima B."/>
            <person name="Sanchez-Garcia M."/>
            <person name="Sanchez-Ramirez S."/>
            <person name="Szollosi G.J."/>
            <person name="Szarkandi J.G."/>
            <person name="Papp V."/>
            <person name="Albert L."/>
            <person name="Andreopoulos W."/>
            <person name="Angelini C."/>
            <person name="Antonin V."/>
            <person name="Barry K.W."/>
            <person name="Bougher N.L."/>
            <person name="Buchanan P."/>
            <person name="Buyck B."/>
            <person name="Bense V."/>
            <person name="Catcheside P."/>
            <person name="Chovatia M."/>
            <person name="Cooper J."/>
            <person name="Damon W."/>
            <person name="Desjardin D."/>
            <person name="Finy P."/>
            <person name="Geml J."/>
            <person name="Haridas S."/>
            <person name="Hughes K."/>
            <person name="Justo A."/>
            <person name="Karasinski D."/>
            <person name="Kautmanova I."/>
            <person name="Kiss B."/>
            <person name="Kocsube S."/>
            <person name="Kotiranta H."/>
            <person name="LaButti K.M."/>
            <person name="Lechner B.E."/>
            <person name="Liimatainen K."/>
            <person name="Lipzen A."/>
            <person name="Lukacs Z."/>
            <person name="Mihaltcheva S."/>
            <person name="Morgado L.N."/>
            <person name="Niskanen T."/>
            <person name="Noordeloos M.E."/>
            <person name="Ohm R.A."/>
            <person name="Ortiz-Santana B."/>
            <person name="Ovrebo C."/>
            <person name="Racz N."/>
            <person name="Riley R."/>
            <person name="Savchenko A."/>
            <person name="Shiryaev A."/>
            <person name="Soop K."/>
            <person name="Spirin V."/>
            <person name="Szebenyi C."/>
            <person name="Tomsovsky M."/>
            <person name="Tulloss R.E."/>
            <person name="Uehling J."/>
            <person name="Grigoriev I.V."/>
            <person name="Vagvolgyi C."/>
            <person name="Papp T."/>
            <person name="Martin F.M."/>
            <person name="Miettinen O."/>
            <person name="Hibbett D.S."/>
            <person name="Nagy L.G."/>
        </authorList>
    </citation>
    <scope>NUCLEOTIDE SEQUENCE [LARGE SCALE GENOMIC DNA]</scope>
    <source>
        <strain evidence="2 3">OMC1185</strain>
    </source>
</reference>
<feature type="region of interest" description="Disordered" evidence="1">
    <location>
        <begin position="95"/>
        <end position="126"/>
    </location>
</feature>
<accession>A0A5C3N0T4</accession>
<dbReference type="Proteomes" id="UP000305948">
    <property type="component" value="Unassembled WGS sequence"/>
</dbReference>
<organism evidence="2 3">
    <name type="scientific">Heliocybe sulcata</name>
    <dbReference type="NCBI Taxonomy" id="5364"/>
    <lineage>
        <taxon>Eukaryota</taxon>
        <taxon>Fungi</taxon>
        <taxon>Dikarya</taxon>
        <taxon>Basidiomycota</taxon>
        <taxon>Agaricomycotina</taxon>
        <taxon>Agaricomycetes</taxon>
        <taxon>Gloeophyllales</taxon>
        <taxon>Gloeophyllaceae</taxon>
        <taxon>Heliocybe</taxon>
    </lineage>
</organism>
<feature type="region of interest" description="Disordered" evidence="1">
    <location>
        <begin position="1"/>
        <end position="69"/>
    </location>
</feature>
<dbReference type="AlphaFoldDB" id="A0A5C3N0T4"/>
<feature type="compositionally biased region" description="Polar residues" evidence="1">
    <location>
        <begin position="633"/>
        <end position="646"/>
    </location>
</feature>
<feature type="region of interest" description="Disordered" evidence="1">
    <location>
        <begin position="274"/>
        <end position="345"/>
    </location>
</feature>
<feature type="compositionally biased region" description="Basic and acidic residues" evidence="1">
    <location>
        <begin position="314"/>
        <end position="333"/>
    </location>
</feature>
<dbReference type="EMBL" id="ML213512">
    <property type="protein sequence ID" value="TFK50897.1"/>
    <property type="molecule type" value="Genomic_DNA"/>
</dbReference>
<feature type="compositionally biased region" description="Basic and acidic residues" evidence="1">
    <location>
        <begin position="95"/>
        <end position="106"/>
    </location>
</feature>
<feature type="compositionally biased region" description="Basic residues" evidence="1">
    <location>
        <begin position="666"/>
        <end position="677"/>
    </location>
</feature>
<protein>
    <submittedName>
        <fullName evidence="2">Uncharacterized protein</fullName>
    </submittedName>
</protein>
<name>A0A5C3N0T4_9AGAM</name>
<sequence>MQHWVPNTFAPHPSDPMPNAPSNAAPAPAPEPHTKPFHTTFAGTLTSAPNPGTAAPKFPFAAAATERKAAQQDYLQDDIRKKAFDPATKIHQAAFEKMKSVPEPKRKQSQAASRKDAKLKATAPPVSKKQKVEKMLKCTLVLIEDTPAIDNGSYRFLNKNKMTRLYLSGNVRPLTIADTASAIELDEAVKAAFADHPDVTSGICDLDGWRHLVQISSGKGKTAQFVIGKSAGVVKPWDWGLTRDTHRQARYSQAIYIALQRDSPKMYLANPVMQQDDSDEDDHDDGDNDGSSQDDYPDSDGEGASPSASGKQRSKSDYVRSESKNEHGRHDQPAKPMQANAKAERTFDSPVRQLVRLTHNLKRPSTFASWWPVTPKPPYDIINAELQTFASKFSLLSLADQDWVKLSLMKIVEDTHEKLYPKLHFLVELYTLLGNSTVIAEGSDISTEKFERQFLLGPCGLAPLISFLEQLLTAIIDHHGQFEAIWVEREIAAINRYTDPLLRLLQHFCTITNRVDFDPAGFADLRGVLRTGRNRFLDADDAVYLRIARIEIEADSIEFIKTTVLQEFGTDRDPARIDDASLLLGPLGLDGFMQHVIDPLLDSLPTSHANYEELMKFFRTFCGAVAHKMTNVKKSTGRSKPSSDSHAASLDSGDSTKSEGGYGTRSKSRGNPKSKSS</sequence>
<feature type="compositionally biased region" description="Acidic residues" evidence="1">
    <location>
        <begin position="276"/>
        <end position="288"/>
    </location>
</feature>
<feature type="compositionally biased region" description="Polar residues" evidence="1">
    <location>
        <begin position="41"/>
        <end position="50"/>
    </location>
</feature>
<keyword evidence="3" id="KW-1185">Reference proteome</keyword>
<evidence type="ECO:0000256" key="1">
    <source>
        <dbReference type="SAM" id="MobiDB-lite"/>
    </source>
</evidence>
<gene>
    <name evidence="2" type="ORF">OE88DRAFT_1735631</name>
</gene>
<evidence type="ECO:0000313" key="2">
    <source>
        <dbReference type="EMBL" id="TFK50897.1"/>
    </source>
</evidence>
<proteinExistence type="predicted"/>
<feature type="region of interest" description="Disordered" evidence="1">
    <location>
        <begin position="633"/>
        <end position="677"/>
    </location>
</feature>